<keyword evidence="3" id="KW-1133">Transmembrane helix</keyword>
<feature type="repeat" description="ANK" evidence="1">
    <location>
        <begin position="556"/>
        <end position="583"/>
    </location>
</feature>
<dbReference type="InterPro" id="IPR036770">
    <property type="entry name" value="Ankyrin_rpt-contain_sf"/>
</dbReference>
<reference evidence="4" key="1">
    <citation type="journal article" date="2023" name="Mol. Phylogenet. Evol.">
        <title>Genome-scale phylogeny and comparative genomics of the fungal order Sordariales.</title>
        <authorList>
            <person name="Hensen N."/>
            <person name="Bonometti L."/>
            <person name="Westerberg I."/>
            <person name="Brannstrom I.O."/>
            <person name="Guillou S."/>
            <person name="Cros-Aarteil S."/>
            <person name="Calhoun S."/>
            <person name="Haridas S."/>
            <person name="Kuo A."/>
            <person name="Mondo S."/>
            <person name="Pangilinan J."/>
            <person name="Riley R."/>
            <person name="LaButti K."/>
            <person name="Andreopoulos B."/>
            <person name="Lipzen A."/>
            <person name="Chen C."/>
            <person name="Yan M."/>
            <person name="Daum C."/>
            <person name="Ng V."/>
            <person name="Clum A."/>
            <person name="Steindorff A."/>
            <person name="Ohm R.A."/>
            <person name="Martin F."/>
            <person name="Silar P."/>
            <person name="Natvig D.O."/>
            <person name="Lalanne C."/>
            <person name="Gautier V."/>
            <person name="Ament-Velasquez S.L."/>
            <person name="Kruys A."/>
            <person name="Hutchinson M.I."/>
            <person name="Powell A.J."/>
            <person name="Barry K."/>
            <person name="Miller A.N."/>
            <person name="Grigoriev I.V."/>
            <person name="Debuchy R."/>
            <person name="Gladieux P."/>
            <person name="Hiltunen Thoren M."/>
            <person name="Johannesson H."/>
        </authorList>
    </citation>
    <scope>NUCLEOTIDE SEQUENCE</scope>
    <source>
        <strain evidence="4">CBS 560.94</strain>
    </source>
</reference>
<name>A0AAE0JCM2_9PEZI</name>
<gene>
    <name evidence="4" type="ORF">B0H65DRAFT_467984</name>
</gene>
<accession>A0AAE0JCM2</accession>
<keyword evidence="1" id="KW-0040">ANK repeat</keyword>
<proteinExistence type="predicted"/>
<evidence type="ECO:0008006" key="6">
    <source>
        <dbReference type="Google" id="ProtNLM"/>
    </source>
</evidence>
<sequence length="649" mass="72139">MYWLSSTRPRLYHYMIPINHYFMRTKRTVWGVLTLSVATSAFFYFRFTTTTIDLRKYNNIFSWGQAQAHAQLEAGKMACHSAASDEVPQTRDALSREPHFCFYVGTPDLLERRSNEKASHIMTFKEQQQQNSSSSSSSSKVLVLLDGFDKTRTFSPDVNDTLGVQFHWRDPTSDLPFVSPPRIYFVFDLCESSRQRFLPSLMSLLGLALGPQTVPSQLDYDDFDNFLATLNAIDADPTGKGDLAASFASLASELPPHLSPLHPGADSAVIREFLLVLADRTVWSLDMGGQVNSSATKQFFELVKMLASSGGPPPPPPPPETNSNNSTEPDKPSSYMTWYRDWMPKSWGSERPPPHDVEAALIRSRWRSPRHFGPRLLGTGHEMPPLKTMLDAFKEAGYLDTPEGKVETLLSLVQGQGRVTSQPRESRPREVGLVVEAIRYALALSSLSSGSSESGSGSGSGFVADNSTTTTTPTTTPPPPSLRDALTKLDRLKLLPAAARQKGNKELLAWLLDDADKQGGLGGGNLREALNTANYIKGPSPTDRRKTVWLRKGYVLHLAVREGDVDMVKLLLERGAKMLRDDEGRTPLVIARDVLGMNRPGRKEKVEVLEAWLRERGLDSEYWDEPEEYALDASKGEGAFEIPNLKGRF</sequence>
<evidence type="ECO:0000256" key="1">
    <source>
        <dbReference type="PROSITE-ProRule" id="PRU00023"/>
    </source>
</evidence>
<dbReference type="RefSeq" id="XP_062680141.1">
    <property type="nucleotide sequence ID" value="XM_062826937.1"/>
</dbReference>
<organism evidence="4 5">
    <name type="scientific">Neurospora tetraspora</name>
    <dbReference type="NCBI Taxonomy" id="94610"/>
    <lineage>
        <taxon>Eukaryota</taxon>
        <taxon>Fungi</taxon>
        <taxon>Dikarya</taxon>
        <taxon>Ascomycota</taxon>
        <taxon>Pezizomycotina</taxon>
        <taxon>Sordariomycetes</taxon>
        <taxon>Sordariomycetidae</taxon>
        <taxon>Sordariales</taxon>
        <taxon>Sordariaceae</taxon>
        <taxon>Neurospora</taxon>
    </lineage>
</organism>
<keyword evidence="3" id="KW-0472">Membrane</keyword>
<evidence type="ECO:0000256" key="2">
    <source>
        <dbReference type="SAM" id="MobiDB-lite"/>
    </source>
</evidence>
<evidence type="ECO:0000313" key="5">
    <source>
        <dbReference type="Proteomes" id="UP001278500"/>
    </source>
</evidence>
<reference evidence="4" key="2">
    <citation type="submission" date="2023-06" db="EMBL/GenBank/DDBJ databases">
        <authorList>
            <consortium name="Lawrence Berkeley National Laboratory"/>
            <person name="Haridas S."/>
            <person name="Hensen N."/>
            <person name="Bonometti L."/>
            <person name="Westerberg I."/>
            <person name="Brannstrom I.O."/>
            <person name="Guillou S."/>
            <person name="Cros-Aarteil S."/>
            <person name="Calhoun S."/>
            <person name="Kuo A."/>
            <person name="Mondo S."/>
            <person name="Pangilinan J."/>
            <person name="Riley R."/>
            <person name="Labutti K."/>
            <person name="Andreopoulos B."/>
            <person name="Lipzen A."/>
            <person name="Chen C."/>
            <person name="Yanf M."/>
            <person name="Daum C."/>
            <person name="Ng V."/>
            <person name="Clum A."/>
            <person name="Steindorff A."/>
            <person name="Ohm R."/>
            <person name="Martin F."/>
            <person name="Silar P."/>
            <person name="Natvig D."/>
            <person name="Lalanne C."/>
            <person name="Gautier V."/>
            <person name="Ament-Velasquez S.L."/>
            <person name="Kruys A."/>
            <person name="Hutchinson M.I."/>
            <person name="Powell A.J."/>
            <person name="Barry K."/>
            <person name="Miller A.N."/>
            <person name="Grigoriev I.V."/>
            <person name="Debuchy R."/>
            <person name="Gladieux P."/>
            <person name="Thoren M.H."/>
            <person name="Johannesson H."/>
        </authorList>
    </citation>
    <scope>NUCLEOTIDE SEQUENCE</scope>
    <source>
        <strain evidence="4">CBS 560.94</strain>
    </source>
</reference>
<dbReference type="InterPro" id="IPR002110">
    <property type="entry name" value="Ankyrin_rpt"/>
</dbReference>
<protein>
    <recommendedName>
        <fullName evidence="6">Ankyrin</fullName>
    </recommendedName>
</protein>
<dbReference type="PROSITE" id="PS50297">
    <property type="entry name" value="ANK_REP_REGION"/>
    <property type="match status" value="1"/>
</dbReference>
<dbReference type="Proteomes" id="UP001278500">
    <property type="component" value="Unassembled WGS sequence"/>
</dbReference>
<dbReference type="EMBL" id="JAUEPP010000005">
    <property type="protein sequence ID" value="KAK3342348.1"/>
    <property type="molecule type" value="Genomic_DNA"/>
</dbReference>
<feature type="transmembrane region" description="Helical" evidence="3">
    <location>
        <begin position="28"/>
        <end position="47"/>
    </location>
</feature>
<feature type="compositionally biased region" description="Pro residues" evidence="2">
    <location>
        <begin position="311"/>
        <end position="320"/>
    </location>
</feature>
<dbReference type="Pfam" id="PF00023">
    <property type="entry name" value="Ank"/>
    <property type="match status" value="1"/>
</dbReference>
<comment type="caution">
    <text evidence="4">The sequence shown here is derived from an EMBL/GenBank/DDBJ whole genome shotgun (WGS) entry which is preliminary data.</text>
</comment>
<dbReference type="Gene3D" id="1.25.40.20">
    <property type="entry name" value="Ankyrin repeat-containing domain"/>
    <property type="match status" value="1"/>
</dbReference>
<dbReference type="GeneID" id="87864091"/>
<evidence type="ECO:0000313" key="4">
    <source>
        <dbReference type="EMBL" id="KAK3342348.1"/>
    </source>
</evidence>
<evidence type="ECO:0000256" key="3">
    <source>
        <dbReference type="SAM" id="Phobius"/>
    </source>
</evidence>
<keyword evidence="5" id="KW-1185">Reference proteome</keyword>
<keyword evidence="3" id="KW-0812">Transmembrane</keyword>
<dbReference type="PROSITE" id="PS50088">
    <property type="entry name" value="ANK_REPEAT"/>
    <property type="match status" value="1"/>
</dbReference>
<feature type="region of interest" description="Disordered" evidence="2">
    <location>
        <begin position="448"/>
        <end position="482"/>
    </location>
</feature>
<dbReference type="SUPFAM" id="SSF48403">
    <property type="entry name" value="Ankyrin repeat"/>
    <property type="match status" value="1"/>
</dbReference>
<feature type="region of interest" description="Disordered" evidence="2">
    <location>
        <begin position="306"/>
        <end position="333"/>
    </location>
</feature>
<dbReference type="AlphaFoldDB" id="A0AAE0JCM2"/>